<accession>A0A9D1KQP3</accession>
<keyword evidence="1" id="KW-0813">Transport</keyword>
<feature type="region of interest" description="Disordered" evidence="4">
    <location>
        <begin position="1"/>
        <end position="25"/>
    </location>
</feature>
<feature type="region of interest" description="Disordered" evidence="4">
    <location>
        <begin position="259"/>
        <end position="296"/>
    </location>
</feature>
<protein>
    <submittedName>
        <fullName evidence="6">ABC transporter ATP-binding protein</fullName>
    </submittedName>
</protein>
<keyword evidence="3 6" id="KW-0067">ATP-binding</keyword>
<keyword evidence="2" id="KW-0547">Nucleotide-binding</keyword>
<dbReference type="FunFam" id="3.40.50.300:FF:000032">
    <property type="entry name" value="Export ABC transporter ATP-binding protein"/>
    <property type="match status" value="1"/>
</dbReference>
<reference evidence="6" key="1">
    <citation type="submission" date="2020-10" db="EMBL/GenBank/DDBJ databases">
        <authorList>
            <person name="Gilroy R."/>
        </authorList>
    </citation>
    <scope>NUCLEOTIDE SEQUENCE</scope>
    <source>
        <strain evidence="6">ChiBcec7-5410</strain>
    </source>
</reference>
<dbReference type="InterPro" id="IPR003439">
    <property type="entry name" value="ABC_transporter-like_ATP-bd"/>
</dbReference>
<dbReference type="GO" id="GO:0022857">
    <property type="term" value="F:transmembrane transporter activity"/>
    <property type="evidence" value="ECO:0007669"/>
    <property type="project" value="TreeGrafter"/>
</dbReference>
<dbReference type="InterPro" id="IPR003593">
    <property type="entry name" value="AAA+_ATPase"/>
</dbReference>
<dbReference type="GO" id="GO:0016887">
    <property type="term" value="F:ATP hydrolysis activity"/>
    <property type="evidence" value="ECO:0007669"/>
    <property type="project" value="InterPro"/>
</dbReference>
<sequence>MTAVEERLHPSPGPPGKDSARRPKKAVASDDGVILQVRGLRKVYEVEDEKVVALGKISLQIKKGEICCILGTSGSGKSTLLNIMAGLEKPTRGHVIIAGREVTAMSEKELAVFRRQNIGFIFQSYNLMPQDTALENVAMPLVFKGVPKKEREARAKKMLARVGLKGRMKHRPSQMSGGQQQRVGIARAFISQPPVVFADEPTGNLDSHTTTEVMEMIVRMARRYHETLIIVTHDGDIARYADRIVRLVDGAIVSDTENVSVVPREEPETVDQPAQTQSKRTKPLADSKQGQNQTKG</sequence>
<dbReference type="AlphaFoldDB" id="A0A9D1KQP3"/>
<dbReference type="InterPro" id="IPR015854">
    <property type="entry name" value="ABC_transpr_LolD-like"/>
</dbReference>
<dbReference type="PANTHER" id="PTHR24220">
    <property type="entry name" value="IMPORT ATP-BINDING PROTEIN"/>
    <property type="match status" value="1"/>
</dbReference>
<dbReference type="PANTHER" id="PTHR24220:SF86">
    <property type="entry name" value="ABC TRANSPORTER ABCH.1"/>
    <property type="match status" value="1"/>
</dbReference>
<reference evidence="6" key="2">
    <citation type="journal article" date="2021" name="PeerJ">
        <title>Extensive microbial diversity within the chicken gut microbiome revealed by metagenomics and culture.</title>
        <authorList>
            <person name="Gilroy R."/>
            <person name="Ravi A."/>
            <person name="Getino M."/>
            <person name="Pursley I."/>
            <person name="Horton D.L."/>
            <person name="Alikhan N.F."/>
            <person name="Baker D."/>
            <person name="Gharbi K."/>
            <person name="Hall N."/>
            <person name="Watson M."/>
            <person name="Adriaenssens E.M."/>
            <person name="Foster-Nyarko E."/>
            <person name="Jarju S."/>
            <person name="Secka A."/>
            <person name="Antonio M."/>
            <person name="Oren A."/>
            <person name="Chaudhuri R.R."/>
            <person name="La Ragione R."/>
            <person name="Hildebrand F."/>
            <person name="Pallen M.J."/>
        </authorList>
    </citation>
    <scope>NUCLEOTIDE SEQUENCE</scope>
    <source>
        <strain evidence="6">ChiBcec7-5410</strain>
    </source>
</reference>
<dbReference type="CDD" id="cd03255">
    <property type="entry name" value="ABC_MJ0796_LolCDE_FtsE"/>
    <property type="match status" value="1"/>
</dbReference>
<evidence type="ECO:0000256" key="4">
    <source>
        <dbReference type="SAM" id="MobiDB-lite"/>
    </source>
</evidence>
<dbReference type="GO" id="GO:0098796">
    <property type="term" value="C:membrane protein complex"/>
    <property type="evidence" value="ECO:0007669"/>
    <property type="project" value="UniProtKB-ARBA"/>
</dbReference>
<dbReference type="InterPro" id="IPR017911">
    <property type="entry name" value="MacB-like_ATP-bd"/>
</dbReference>
<feature type="domain" description="ABC transporter" evidence="5">
    <location>
        <begin position="35"/>
        <end position="274"/>
    </location>
</feature>
<evidence type="ECO:0000313" key="7">
    <source>
        <dbReference type="Proteomes" id="UP000824160"/>
    </source>
</evidence>
<proteinExistence type="predicted"/>
<gene>
    <name evidence="6" type="ORF">IAC43_03510</name>
</gene>
<evidence type="ECO:0000256" key="2">
    <source>
        <dbReference type="ARBA" id="ARBA00022741"/>
    </source>
</evidence>
<dbReference type="GO" id="GO:0005524">
    <property type="term" value="F:ATP binding"/>
    <property type="evidence" value="ECO:0007669"/>
    <property type="project" value="UniProtKB-KW"/>
</dbReference>
<dbReference type="Gene3D" id="3.40.50.300">
    <property type="entry name" value="P-loop containing nucleotide triphosphate hydrolases"/>
    <property type="match status" value="1"/>
</dbReference>
<evidence type="ECO:0000256" key="3">
    <source>
        <dbReference type="ARBA" id="ARBA00022840"/>
    </source>
</evidence>
<dbReference type="SUPFAM" id="SSF52540">
    <property type="entry name" value="P-loop containing nucleoside triphosphate hydrolases"/>
    <property type="match status" value="1"/>
</dbReference>
<organism evidence="6 7">
    <name type="scientific">Candidatus Faecivivens stercoripullorum</name>
    <dbReference type="NCBI Taxonomy" id="2840805"/>
    <lineage>
        <taxon>Bacteria</taxon>
        <taxon>Bacillati</taxon>
        <taxon>Bacillota</taxon>
        <taxon>Clostridia</taxon>
        <taxon>Eubacteriales</taxon>
        <taxon>Oscillospiraceae</taxon>
        <taxon>Oscillospiraceae incertae sedis</taxon>
        <taxon>Candidatus Faecivivens</taxon>
    </lineage>
</organism>
<dbReference type="PROSITE" id="PS00211">
    <property type="entry name" value="ABC_TRANSPORTER_1"/>
    <property type="match status" value="1"/>
</dbReference>
<comment type="caution">
    <text evidence="6">The sequence shown here is derived from an EMBL/GenBank/DDBJ whole genome shotgun (WGS) entry which is preliminary data.</text>
</comment>
<dbReference type="GO" id="GO:0005886">
    <property type="term" value="C:plasma membrane"/>
    <property type="evidence" value="ECO:0007669"/>
    <property type="project" value="TreeGrafter"/>
</dbReference>
<dbReference type="Pfam" id="PF00005">
    <property type="entry name" value="ABC_tran"/>
    <property type="match status" value="1"/>
</dbReference>
<dbReference type="Proteomes" id="UP000824160">
    <property type="component" value="Unassembled WGS sequence"/>
</dbReference>
<dbReference type="InterPro" id="IPR027417">
    <property type="entry name" value="P-loop_NTPase"/>
</dbReference>
<dbReference type="InterPro" id="IPR017871">
    <property type="entry name" value="ABC_transporter-like_CS"/>
</dbReference>
<evidence type="ECO:0000256" key="1">
    <source>
        <dbReference type="ARBA" id="ARBA00022448"/>
    </source>
</evidence>
<dbReference type="SMART" id="SM00382">
    <property type="entry name" value="AAA"/>
    <property type="match status" value="1"/>
</dbReference>
<evidence type="ECO:0000313" key="6">
    <source>
        <dbReference type="EMBL" id="HIT94228.1"/>
    </source>
</evidence>
<name>A0A9D1KQP3_9FIRM</name>
<dbReference type="EMBL" id="DVLW01000095">
    <property type="protein sequence ID" value="HIT94228.1"/>
    <property type="molecule type" value="Genomic_DNA"/>
</dbReference>
<evidence type="ECO:0000259" key="5">
    <source>
        <dbReference type="PROSITE" id="PS50893"/>
    </source>
</evidence>
<dbReference type="PROSITE" id="PS50893">
    <property type="entry name" value="ABC_TRANSPORTER_2"/>
    <property type="match status" value="1"/>
</dbReference>